<feature type="domain" description="Poly(A) RNA polymerase mitochondrial-like central palm" evidence="1">
    <location>
        <begin position="5"/>
        <end position="98"/>
    </location>
</feature>
<dbReference type="PANTHER" id="PTHR12271:SF66">
    <property type="entry name" value="TERMINAL URIDYLYLTRANSFERASE TAILOR"/>
    <property type="match status" value="1"/>
</dbReference>
<dbReference type="CDD" id="cd05402">
    <property type="entry name" value="NT_PAP_TUTase"/>
    <property type="match status" value="1"/>
</dbReference>
<dbReference type="GO" id="GO:0050265">
    <property type="term" value="F:RNA uridylyltransferase activity"/>
    <property type="evidence" value="ECO:0007669"/>
    <property type="project" value="TreeGrafter"/>
</dbReference>
<evidence type="ECO:0000313" key="3">
    <source>
        <dbReference type="Proteomes" id="UP000271098"/>
    </source>
</evidence>
<dbReference type="GO" id="GO:0031123">
    <property type="term" value="P:RNA 3'-end processing"/>
    <property type="evidence" value="ECO:0007669"/>
    <property type="project" value="TreeGrafter"/>
</dbReference>
<dbReference type="InterPro" id="IPR043519">
    <property type="entry name" value="NT_sf"/>
</dbReference>
<reference evidence="4" key="1">
    <citation type="submission" date="2016-06" db="UniProtKB">
        <authorList>
            <consortium name="WormBaseParasite"/>
        </authorList>
    </citation>
    <scope>IDENTIFICATION</scope>
</reference>
<proteinExistence type="predicted"/>
<dbReference type="OrthoDB" id="5872049at2759"/>
<evidence type="ECO:0000313" key="2">
    <source>
        <dbReference type="EMBL" id="VDN43613.1"/>
    </source>
</evidence>
<gene>
    <name evidence="2" type="ORF">GPUH_LOCUS24998</name>
</gene>
<dbReference type="EMBL" id="UYRT01103342">
    <property type="protein sequence ID" value="VDN43613.1"/>
    <property type="molecule type" value="Genomic_DNA"/>
</dbReference>
<reference evidence="2 3" key="2">
    <citation type="submission" date="2018-11" db="EMBL/GenBank/DDBJ databases">
        <authorList>
            <consortium name="Pathogen Informatics"/>
        </authorList>
    </citation>
    <scope>NUCLEOTIDE SEQUENCE [LARGE SCALE GENOMIC DNA]</scope>
</reference>
<dbReference type="PANTHER" id="PTHR12271">
    <property type="entry name" value="POLY A POLYMERASE CID PAP -RELATED"/>
    <property type="match status" value="1"/>
</dbReference>
<name>A0A183EVK7_9BILA</name>
<evidence type="ECO:0000259" key="1">
    <source>
        <dbReference type="Pfam" id="PF22600"/>
    </source>
</evidence>
<dbReference type="InterPro" id="IPR054708">
    <property type="entry name" value="MTPAP-like_central"/>
</dbReference>
<dbReference type="Gene3D" id="3.30.460.10">
    <property type="entry name" value="Beta Polymerase, domain 2"/>
    <property type="match status" value="1"/>
</dbReference>
<protein>
    <submittedName>
        <fullName evidence="4">RNA uridylyltransferase</fullName>
    </submittedName>
</protein>
<accession>A0A183EVK7</accession>
<dbReference type="AlphaFoldDB" id="A0A183EVK7"/>
<dbReference type="WBParaSite" id="GPUH_0002502801-mRNA-1">
    <property type="protein sequence ID" value="GPUH_0002502801-mRNA-1"/>
    <property type="gene ID" value="GPUH_0002502801"/>
</dbReference>
<dbReference type="Proteomes" id="UP000271098">
    <property type="component" value="Unassembled WGS sequence"/>
</dbReference>
<organism evidence="4">
    <name type="scientific">Gongylonema pulchrum</name>
    <dbReference type="NCBI Taxonomy" id="637853"/>
    <lineage>
        <taxon>Eukaryota</taxon>
        <taxon>Metazoa</taxon>
        <taxon>Ecdysozoa</taxon>
        <taxon>Nematoda</taxon>
        <taxon>Chromadorea</taxon>
        <taxon>Rhabditida</taxon>
        <taxon>Spirurina</taxon>
        <taxon>Spiruromorpha</taxon>
        <taxon>Spiruroidea</taxon>
        <taxon>Gongylonematidae</taxon>
        <taxon>Gongylonema</taxon>
    </lineage>
</organism>
<dbReference type="Pfam" id="PF22600">
    <property type="entry name" value="MTPAP-like_central"/>
    <property type="match status" value="1"/>
</dbReference>
<keyword evidence="3" id="KW-1185">Reference proteome</keyword>
<evidence type="ECO:0000313" key="4">
    <source>
        <dbReference type="WBParaSite" id="GPUH_0002502801-mRNA-1"/>
    </source>
</evidence>
<sequence length="103" mass="11525">MQYMRDVCHELQKILQQKFRPDCQLTLFGSAGNGFGLIGSDADMCLQFGADVKPDDLCAALVITEVARVLRKVSHISQVTEIPHAKVPIVKLRYHGRQLMDAE</sequence>
<dbReference type="SUPFAM" id="SSF81301">
    <property type="entry name" value="Nucleotidyltransferase"/>
    <property type="match status" value="1"/>
</dbReference>